<accession>A0A1G6VLP1</accession>
<gene>
    <name evidence="9" type="ORF">SAMN04488071_0771</name>
</gene>
<keyword evidence="10" id="KW-1185">Reference proteome</keyword>
<dbReference type="EMBL" id="FNAK01000002">
    <property type="protein sequence ID" value="SDD54323.1"/>
    <property type="molecule type" value="Genomic_DNA"/>
</dbReference>
<dbReference type="PROSITE" id="PS51007">
    <property type="entry name" value="CYTC"/>
    <property type="match status" value="2"/>
</dbReference>
<reference evidence="9 10" key="1">
    <citation type="submission" date="2016-10" db="EMBL/GenBank/DDBJ databases">
        <authorList>
            <person name="de Groot N.N."/>
        </authorList>
    </citation>
    <scope>NUCLEOTIDE SEQUENCE [LARGE SCALE GENOMIC DNA]</scope>
    <source>
        <strain evidence="9 10">CGMCC 1.9109</strain>
    </source>
</reference>
<evidence type="ECO:0000313" key="10">
    <source>
        <dbReference type="Proteomes" id="UP000183685"/>
    </source>
</evidence>
<dbReference type="AlphaFoldDB" id="A0A1G6VLP1"/>
<keyword evidence="2 6" id="KW-0349">Heme</keyword>
<evidence type="ECO:0000256" key="6">
    <source>
        <dbReference type="PROSITE-ProRule" id="PRU00433"/>
    </source>
</evidence>
<feature type="chain" id="PRO_5010360436" evidence="7">
    <location>
        <begin position="28"/>
        <end position="253"/>
    </location>
</feature>
<feature type="domain" description="Cytochrome c" evidence="8">
    <location>
        <begin position="149"/>
        <end position="249"/>
    </location>
</feature>
<feature type="signal peptide" evidence="7">
    <location>
        <begin position="1"/>
        <end position="27"/>
    </location>
</feature>
<feature type="domain" description="Cytochrome c" evidence="8">
    <location>
        <begin position="30"/>
        <end position="130"/>
    </location>
</feature>
<keyword evidence="7" id="KW-0732">Signal</keyword>
<dbReference type="PRINTS" id="PR00604">
    <property type="entry name" value="CYTCHRMECIAB"/>
</dbReference>
<evidence type="ECO:0000256" key="7">
    <source>
        <dbReference type="SAM" id="SignalP"/>
    </source>
</evidence>
<sequence length="253" mass="27608">MVISRYSLWCILAFFVLASPFTSNVSAASPDVTRGQQLFQTCVRCHTISKDGEHRFGPNLHGLMDRGIAGAPDFQYSPALLAEGGAWTRKSLNAFIAKPHLAVPDNDMPYSGLMSPHERADLLDWLIDASANANLSADVDRPLTGADSGNATIGKRLFRTCKACHSHEADAPHEIGPNLFGVMGRPIASADGFDYAGNLVKVEGAWTPERLDRFLLAKKEFKQGTHRAFKTLRGPIDRADLIAYLATLRDGDQ</sequence>
<evidence type="ECO:0000256" key="1">
    <source>
        <dbReference type="ARBA" id="ARBA00022448"/>
    </source>
</evidence>
<dbReference type="Pfam" id="PF00034">
    <property type="entry name" value="Cytochrom_C"/>
    <property type="match status" value="1"/>
</dbReference>
<protein>
    <submittedName>
        <fullName evidence="9">Cytochrome c2</fullName>
    </submittedName>
</protein>
<evidence type="ECO:0000256" key="2">
    <source>
        <dbReference type="ARBA" id="ARBA00022617"/>
    </source>
</evidence>
<dbReference type="Gene3D" id="1.10.760.10">
    <property type="entry name" value="Cytochrome c-like domain"/>
    <property type="match status" value="2"/>
</dbReference>
<keyword evidence="3 6" id="KW-0479">Metal-binding</keyword>
<dbReference type="GO" id="GO:0020037">
    <property type="term" value="F:heme binding"/>
    <property type="evidence" value="ECO:0007669"/>
    <property type="project" value="InterPro"/>
</dbReference>
<dbReference type="GO" id="GO:0009055">
    <property type="term" value="F:electron transfer activity"/>
    <property type="evidence" value="ECO:0007669"/>
    <property type="project" value="InterPro"/>
</dbReference>
<dbReference type="PANTHER" id="PTHR11961">
    <property type="entry name" value="CYTOCHROME C"/>
    <property type="match status" value="1"/>
</dbReference>
<dbReference type="OrthoDB" id="9805828at2"/>
<keyword evidence="4" id="KW-0249">Electron transport</keyword>
<dbReference type="SUPFAM" id="SSF46626">
    <property type="entry name" value="Cytochrome c"/>
    <property type="match status" value="2"/>
</dbReference>
<dbReference type="GO" id="GO:0046872">
    <property type="term" value="F:metal ion binding"/>
    <property type="evidence" value="ECO:0007669"/>
    <property type="project" value="UniProtKB-KW"/>
</dbReference>
<dbReference type="InterPro" id="IPR036909">
    <property type="entry name" value="Cyt_c-like_dom_sf"/>
</dbReference>
<evidence type="ECO:0000259" key="8">
    <source>
        <dbReference type="PROSITE" id="PS51007"/>
    </source>
</evidence>
<keyword evidence="5 6" id="KW-0408">Iron</keyword>
<keyword evidence="1" id="KW-0813">Transport</keyword>
<proteinExistence type="predicted"/>
<dbReference type="Proteomes" id="UP000183685">
    <property type="component" value="Unassembled WGS sequence"/>
</dbReference>
<evidence type="ECO:0000256" key="5">
    <source>
        <dbReference type="ARBA" id="ARBA00023004"/>
    </source>
</evidence>
<evidence type="ECO:0000313" key="9">
    <source>
        <dbReference type="EMBL" id="SDD54323.1"/>
    </source>
</evidence>
<dbReference type="STRING" id="637679.GCA_001550055_02485"/>
<evidence type="ECO:0000256" key="3">
    <source>
        <dbReference type="ARBA" id="ARBA00022723"/>
    </source>
</evidence>
<dbReference type="InterPro" id="IPR009056">
    <property type="entry name" value="Cyt_c-like_dom"/>
</dbReference>
<organism evidence="9 10">
    <name type="scientific">Kordiimonas lacus</name>
    <dbReference type="NCBI Taxonomy" id="637679"/>
    <lineage>
        <taxon>Bacteria</taxon>
        <taxon>Pseudomonadati</taxon>
        <taxon>Pseudomonadota</taxon>
        <taxon>Alphaproteobacteria</taxon>
        <taxon>Kordiimonadales</taxon>
        <taxon>Kordiimonadaceae</taxon>
        <taxon>Kordiimonas</taxon>
    </lineage>
</organism>
<dbReference type="RefSeq" id="WP_068305500.1">
    <property type="nucleotide sequence ID" value="NZ_FNAK01000002.1"/>
</dbReference>
<name>A0A1G6VLP1_9PROT</name>
<evidence type="ECO:0000256" key="4">
    <source>
        <dbReference type="ARBA" id="ARBA00022982"/>
    </source>
</evidence>
<dbReference type="InterPro" id="IPR002327">
    <property type="entry name" value="Cyt_c_1A/1B"/>
</dbReference>